<evidence type="ECO:0000313" key="2">
    <source>
        <dbReference type="Proteomes" id="UP000199501"/>
    </source>
</evidence>
<dbReference type="AlphaFoldDB" id="A0A1G6YXA3"/>
<organism evidence="1 2">
    <name type="scientific">Actinokineospora iranica</name>
    <dbReference type="NCBI Taxonomy" id="1271860"/>
    <lineage>
        <taxon>Bacteria</taxon>
        <taxon>Bacillati</taxon>
        <taxon>Actinomycetota</taxon>
        <taxon>Actinomycetes</taxon>
        <taxon>Pseudonocardiales</taxon>
        <taxon>Pseudonocardiaceae</taxon>
        <taxon>Actinokineospora</taxon>
    </lineage>
</organism>
<keyword evidence="2" id="KW-1185">Reference proteome</keyword>
<dbReference type="SUPFAM" id="SSF140990">
    <property type="entry name" value="FtsH protease domain-like"/>
    <property type="match status" value="1"/>
</dbReference>
<reference evidence="2" key="1">
    <citation type="submission" date="2016-10" db="EMBL/GenBank/DDBJ databases">
        <authorList>
            <person name="Varghese N."/>
            <person name="Submissions S."/>
        </authorList>
    </citation>
    <scope>NUCLEOTIDE SEQUENCE [LARGE SCALE GENOMIC DNA]</scope>
    <source>
        <strain evidence="2">IBRC-M 10403</strain>
    </source>
</reference>
<sequence length="158" mass="18144">MRTRHRHLTADWFGEGHDLDPDRLNVAFHEIGHLTVWETLPGARVLAVKVTGKGNGTEGLVHMRWPKNAPEIDRGYLVGRLAGSEADRLRCDQTGDRPDTAGWGHDMADFRRVRRQHEPSRQWTEAELRAEARRLLLAQLPRAQRRALQLARYGHLHT</sequence>
<dbReference type="GO" id="GO:0004222">
    <property type="term" value="F:metalloendopeptidase activity"/>
    <property type="evidence" value="ECO:0007669"/>
    <property type="project" value="InterPro"/>
</dbReference>
<dbReference type="RefSeq" id="WP_091457471.1">
    <property type="nucleotide sequence ID" value="NZ_FMZZ01000024.1"/>
</dbReference>
<name>A0A1G6YXA3_9PSEU</name>
<dbReference type="InterPro" id="IPR037219">
    <property type="entry name" value="Peptidase_M41-like"/>
</dbReference>
<dbReference type="GO" id="GO:0004176">
    <property type="term" value="F:ATP-dependent peptidase activity"/>
    <property type="evidence" value="ECO:0007669"/>
    <property type="project" value="InterPro"/>
</dbReference>
<protein>
    <recommendedName>
        <fullName evidence="3">Peptidase family M41</fullName>
    </recommendedName>
</protein>
<dbReference type="STRING" id="1271860.SAMN05216174_12419"/>
<evidence type="ECO:0008006" key="3">
    <source>
        <dbReference type="Google" id="ProtNLM"/>
    </source>
</evidence>
<dbReference type="OrthoDB" id="3635014at2"/>
<dbReference type="Proteomes" id="UP000199501">
    <property type="component" value="Unassembled WGS sequence"/>
</dbReference>
<dbReference type="EMBL" id="FMZZ01000024">
    <property type="protein sequence ID" value="SDD94892.1"/>
    <property type="molecule type" value="Genomic_DNA"/>
</dbReference>
<gene>
    <name evidence="1" type="ORF">SAMN05216174_12419</name>
</gene>
<accession>A0A1G6YXA3</accession>
<dbReference type="GO" id="GO:0006508">
    <property type="term" value="P:proteolysis"/>
    <property type="evidence" value="ECO:0007669"/>
    <property type="project" value="InterPro"/>
</dbReference>
<proteinExistence type="predicted"/>
<evidence type="ECO:0000313" key="1">
    <source>
        <dbReference type="EMBL" id="SDD94892.1"/>
    </source>
</evidence>
<dbReference type="GO" id="GO:0005524">
    <property type="term" value="F:ATP binding"/>
    <property type="evidence" value="ECO:0007669"/>
    <property type="project" value="InterPro"/>
</dbReference>